<evidence type="ECO:0000313" key="3">
    <source>
        <dbReference type="EMBL" id="OLR55866.1"/>
    </source>
</evidence>
<dbReference type="Gene3D" id="3.30.420.40">
    <property type="match status" value="1"/>
</dbReference>
<dbReference type="AlphaFoldDB" id="A0A1Q9JI32"/>
<dbReference type="InterPro" id="IPR050273">
    <property type="entry name" value="GppA/Ppx_hydrolase"/>
</dbReference>
<dbReference type="SUPFAM" id="SSF53067">
    <property type="entry name" value="Actin-like ATPase domain"/>
    <property type="match status" value="2"/>
</dbReference>
<feature type="domain" description="Ppx/GppA phosphatase N-terminal" evidence="2">
    <location>
        <begin position="17"/>
        <end position="295"/>
    </location>
</feature>
<evidence type="ECO:0000313" key="4">
    <source>
        <dbReference type="Proteomes" id="UP000187404"/>
    </source>
</evidence>
<accession>A0A1Q9JI32</accession>
<comment type="similarity">
    <text evidence="1">Belongs to the GppA/Ppx family.</text>
</comment>
<dbReference type="STRING" id="1261640.BHK98_07210"/>
<dbReference type="GO" id="GO:0006357">
    <property type="term" value="P:regulation of transcription by RNA polymerase II"/>
    <property type="evidence" value="ECO:0007669"/>
    <property type="project" value="TreeGrafter"/>
</dbReference>
<dbReference type="Gene3D" id="3.30.420.150">
    <property type="entry name" value="Exopolyphosphatase. Domain 2"/>
    <property type="match status" value="1"/>
</dbReference>
<gene>
    <name evidence="3" type="ORF">BHK98_07210</name>
</gene>
<dbReference type="Proteomes" id="UP000187404">
    <property type="component" value="Unassembled WGS sequence"/>
</dbReference>
<name>A0A1Q9JI32_9FIRM</name>
<reference evidence="3 4" key="1">
    <citation type="journal article" date="2016" name="Appl. Environ. Microbiol.">
        <title>Function and Phylogeny of Bacterial Butyryl Coenzyme A:Acetate Transferases and Their Diversity in the Proximal Colon of Swine.</title>
        <authorList>
            <person name="Trachsel J."/>
            <person name="Bayles D.O."/>
            <person name="Looft T."/>
            <person name="Levine U.Y."/>
            <person name="Allen H.K."/>
        </authorList>
    </citation>
    <scope>NUCLEOTIDE SEQUENCE [LARGE SCALE GENOMIC DNA]</scope>
    <source>
        <strain evidence="3 4">68-3-10</strain>
    </source>
</reference>
<evidence type="ECO:0000256" key="1">
    <source>
        <dbReference type="ARBA" id="ARBA00007125"/>
    </source>
</evidence>
<keyword evidence="4" id="KW-1185">Reference proteome</keyword>
<evidence type="ECO:0000259" key="2">
    <source>
        <dbReference type="Pfam" id="PF02541"/>
    </source>
</evidence>
<comment type="caution">
    <text evidence="3">The sequence shown here is derived from an EMBL/GenBank/DDBJ whole genome shotgun (WGS) entry which is preliminary data.</text>
</comment>
<dbReference type="Pfam" id="PF02541">
    <property type="entry name" value="Ppx-GppA"/>
    <property type="match status" value="1"/>
</dbReference>
<dbReference type="RefSeq" id="WP_075712914.1">
    <property type="nucleotide sequence ID" value="NZ_MJIE01000001.1"/>
</dbReference>
<dbReference type="OrthoDB" id="9807195at2"/>
<dbReference type="PANTHER" id="PTHR30005">
    <property type="entry name" value="EXOPOLYPHOSPHATASE"/>
    <property type="match status" value="1"/>
</dbReference>
<dbReference type="CDD" id="cd24052">
    <property type="entry name" value="ASKHA_NBD_HpPPX-GppA-like"/>
    <property type="match status" value="1"/>
</dbReference>
<protein>
    <recommendedName>
        <fullName evidence="2">Ppx/GppA phosphatase N-terminal domain-containing protein</fullName>
    </recommendedName>
</protein>
<proteinExistence type="inferred from homology"/>
<dbReference type="EMBL" id="MJIE01000001">
    <property type="protein sequence ID" value="OLR55866.1"/>
    <property type="molecule type" value="Genomic_DNA"/>
</dbReference>
<dbReference type="InterPro" id="IPR043129">
    <property type="entry name" value="ATPase_NBD"/>
</dbReference>
<dbReference type="PANTHER" id="PTHR30005:SF0">
    <property type="entry name" value="RETROGRADE REGULATION PROTEIN 2"/>
    <property type="match status" value="1"/>
</dbReference>
<dbReference type="InterPro" id="IPR003695">
    <property type="entry name" value="Ppx_GppA_N"/>
</dbReference>
<organism evidence="3 4">
    <name type="scientific">Hornefia porci</name>
    <dbReference type="NCBI Taxonomy" id="2652292"/>
    <lineage>
        <taxon>Bacteria</taxon>
        <taxon>Bacillati</taxon>
        <taxon>Bacillota</taxon>
        <taxon>Clostridia</taxon>
        <taxon>Peptostreptococcales</taxon>
        <taxon>Anaerovoracaceae</taxon>
        <taxon>Hornefia</taxon>
    </lineage>
</organism>
<sequence length="297" mass="32759">MNQAIIDIGSNSMRLTVYDVTDSGFEILFKEKVMASLAGYVEDGRLTDEGMSCAAVGLLQFKFMLESLKIDNVHVFATASLRNISNTDEAEARISELTGFSIEVLSGKEEAYYGYVGAMKEFECASGAFVDIGGASTEIVTFAGGKVDRSGSYEIGSLRLYKDCVRKILPGERGIARIRATVENKIPSAAFRDKDIRRVICVGGTARAVLKLARRVCDVPAEDRVITRKHFEAVGKALLTEQKDAADLILKVAPERIHTMIPGYLIMQYIVERFDAKEIAIGRYGVREGYLCKRILK</sequence>